<dbReference type="InterPro" id="IPR007867">
    <property type="entry name" value="GMC_OxRtase_C"/>
</dbReference>
<dbReference type="Gene3D" id="3.30.560.10">
    <property type="entry name" value="Glucose Oxidase, domain 3"/>
    <property type="match status" value="1"/>
</dbReference>
<evidence type="ECO:0000256" key="3">
    <source>
        <dbReference type="PIRSR" id="PIRSR000137-2"/>
    </source>
</evidence>
<dbReference type="AlphaFoldDB" id="A0A9W9A482"/>
<dbReference type="SUPFAM" id="SSF54373">
    <property type="entry name" value="FAD-linked reductases, C-terminal domain"/>
    <property type="match status" value="1"/>
</dbReference>
<dbReference type="Gene3D" id="3.50.50.60">
    <property type="entry name" value="FAD/NAD(P)-binding domain"/>
    <property type="match status" value="1"/>
</dbReference>
<dbReference type="Pfam" id="PF05199">
    <property type="entry name" value="GMC_oxred_C"/>
    <property type="match status" value="1"/>
</dbReference>
<gene>
    <name evidence="7" type="ORF">J3R30DRAFT_756863</name>
</gene>
<name>A0A9W9A482_9AGAR</name>
<accession>A0A9W9A482</accession>
<organism evidence="7 8">
    <name type="scientific">Lentinula aciculospora</name>
    <dbReference type="NCBI Taxonomy" id="153920"/>
    <lineage>
        <taxon>Eukaryota</taxon>
        <taxon>Fungi</taxon>
        <taxon>Dikarya</taxon>
        <taxon>Basidiomycota</taxon>
        <taxon>Agaricomycotina</taxon>
        <taxon>Agaricomycetes</taxon>
        <taxon>Agaricomycetidae</taxon>
        <taxon>Agaricales</taxon>
        <taxon>Marasmiineae</taxon>
        <taxon>Omphalotaceae</taxon>
        <taxon>Lentinula</taxon>
    </lineage>
</organism>
<evidence type="ECO:0000256" key="1">
    <source>
        <dbReference type="ARBA" id="ARBA00001974"/>
    </source>
</evidence>
<dbReference type="GO" id="GO:0050660">
    <property type="term" value="F:flavin adenine dinucleotide binding"/>
    <property type="evidence" value="ECO:0007669"/>
    <property type="project" value="InterPro"/>
</dbReference>
<comment type="caution">
    <text evidence="7">The sequence shown here is derived from an EMBL/GenBank/DDBJ whole genome shotgun (WGS) entry which is preliminary data.</text>
</comment>
<dbReference type="PANTHER" id="PTHR11552">
    <property type="entry name" value="GLUCOSE-METHANOL-CHOLINE GMC OXIDOREDUCTASE"/>
    <property type="match status" value="1"/>
</dbReference>
<evidence type="ECO:0000313" key="8">
    <source>
        <dbReference type="Proteomes" id="UP001150266"/>
    </source>
</evidence>
<dbReference type="OrthoDB" id="269227at2759"/>
<keyword evidence="3 4" id="KW-0274">FAD</keyword>
<evidence type="ECO:0000256" key="4">
    <source>
        <dbReference type="RuleBase" id="RU003968"/>
    </source>
</evidence>
<feature type="domain" description="Glucose-methanol-choline oxidoreductase N-terminal" evidence="5">
    <location>
        <begin position="86"/>
        <end position="109"/>
    </location>
</feature>
<dbReference type="PANTHER" id="PTHR11552:SF78">
    <property type="entry name" value="GLUCOSE-METHANOL-CHOLINE OXIDOREDUCTASE N-TERMINAL DOMAIN-CONTAINING PROTEIN"/>
    <property type="match status" value="1"/>
</dbReference>
<sequence length="636" mass="68806">MPLFNTYDIVLAGGGTVACIIAGRLAQADPSLKILIIEAGSHSFNLHHHVQPARYLNSLVRGQAVSHHKSVPSDALGGRSVCVPSGRCVGGGSAVNFMIYNRPPASDYDDWEKLGNTGWGAKSLIPLAKKAESYQIPTNRPAMHGFTGPIKISHGGRHTNIGEEFLETAGQYDKDRKSSTSADTSDFHAVNVYGPWHKYIDSSTGKRSDTAHHFLYSLKNFNVDPNESKHNVHVITDRRVVKVIFENNRAIGVEYVAREDTDKESGSEPQVAYASRLVVLSSGAFGSPAILERSGIGSAQRLADAGIRQFVDLPGVGENYNDHNLCMIPFLAAEDSDCLDDIFSGDEEIIKPHLKEWQEQGSGLLAHNSVDAGIKLRPTPDNIKELGPSFKQTWEDFYAGAPDKPMAAMCVTAGDFSNSAPAGTKTFGIIFYTAYPQAIGSTHIGSATDPWAPLTFEPNFLDNPADLAVLRWCYKHCRELARRMKSFRGEVSAGHPKFSSVSNAKTVPCEGVKHADSPASGPVSIDAPKIVYSEEDDRAIDDYIKATVGTTWHSLGTCAMKPRAAGGVVDPRLNVHGVENLKVADLSIVPLNVAANTNSTALVVGEKAFLLIAEDLGISRNFKNIARTNLNGNRME</sequence>
<evidence type="ECO:0000313" key="7">
    <source>
        <dbReference type="EMBL" id="KAJ4473044.1"/>
    </source>
</evidence>
<dbReference type="PIRSF" id="PIRSF000137">
    <property type="entry name" value="Alcohol_oxidase"/>
    <property type="match status" value="1"/>
</dbReference>
<evidence type="ECO:0000259" key="6">
    <source>
        <dbReference type="PROSITE" id="PS00624"/>
    </source>
</evidence>
<feature type="binding site" evidence="3">
    <location>
        <position position="240"/>
    </location>
    <ligand>
        <name>FAD</name>
        <dbReference type="ChEBI" id="CHEBI:57692"/>
    </ligand>
</feature>
<dbReference type="GO" id="GO:0016614">
    <property type="term" value="F:oxidoreductase activity, acting on CH-OH group of donors"/>
    <property type="evidence" value="ECO:0007669"/>
    <property type="project" value="InterPro"/>
</dbReference>
<protein>
    <submittedName>
        <fullName evidence="7">GMC oxidoreductase-domain-containing protein</fullName>
    </submittedName>
</protein>
<keyword evidence="4" id="KW-0285">Flavoprotein</keyword>
<proteinExistence type="inferred from homology"/>
<dbReference type="Proteomes" id="UP001150266">
    <property type="component" value="Unassembled WGS sequence"/>
</dbReference>
<comment type="similarity">
    <text evidence="2 4">Belongs to the GMC oxidoreductase family.</text>
</comment>
<dbReference type="InterPro" id="IPR036188">
    <property type="entry name" value="FAD/NAD-bd_sf"/>
</dbReference>
<dbReference type="Pfam" id="PF00732">
    <property type="entry name" value="GMC_oxred_N"/>
    <property type="match status" value="1"/>
</dbReference>
<dbReference type="EMBL" id="JAOTPV010000018">
    <property type="protein sequence ID" value="KAJ4473044.1"/>
    <property type="molecule type" value="Genomic_DNA"/>
</dbReference>
<dbReference type="InterPro" id="IPR012132">
    <property type="entry name" value="GMC_OxRdtase"/>
</dbReference>
<dbReference type="InterPro" id="IPR000172">
    <property type="entry name" value="GMC_OxRdtase_N"/>
</dbReference>
<evidence type="ECO:0000259" key="5">
    <source>
        <dbReference type="PROSITE" id="PS00623"/>
    </source>
</evidence>
<dbReference type="PROSITE" id="PS00623">
    <property type="entry name" value="GMC_OXRED_1"/>
    <property type="match status" value="1"/>
</dbReference>
<evidence type="ECO:0000256" key="2">
    <source>
        <dbReference type="ARBA" id="ARBA00010790"/>
    </source>
</evidence>
<feature type="domain" description="Glucose-methanol-choline oxidoreductase N-terminal" evidence="6">
    <location>
        <begin position="283"/>
        <end position="297"/>
    </location>
</feature>
<dbReference type="PROSITE" id="PS00624">
    <property type="entry name" value="GMC_OXRED_2"/>
    <property type="match status" value="1"/>
</dbReference>
<keyword evidence="8" id="KW-1185">Reference proteome</keyword>
<dbReference type="SUPFAM" id="SSF51905">
    <property type="entry name" value="FAD/NAD(P)-binding domain"/>
    <property type="match status" value="1"/>
</dbReference>
<reference evidence="7" key="1">
    <citation type="submission" date="2022-08" db="EMBL/GenBank/DDBJ databases">
        <title>A Global Phylogenomic Analysis of the Shiitake Genus Lentinula.</title>
        <authorList>
            <consortium name="DOE Joint Genome Institute"/>
            <person name="Sierra-Patev S."/>
            <person name="Min B."/>
            <person name="Naranjo-Ortiz M."/>
            <person name="Looney B."/>
            <person name="Konkel Z."/>
            <person name="Slot J.C."/>
            <person name="Sakamoto Y."/>
            <person name="Steenwyk J.L."/>
            <person name="Rokas A."/>
            <person name="Carro J."/>
            <person name="Camarero S."/>
            <person name="Ferreira P."/>
            <person name="Molpeceres G."/>
            <person name="Ruiz-Duenas F.J."/>
            <person name="Serrano A."/>
            <person name="Henrissat B."/>
            <person name="Drula E."/>
            <person name="Hughes K.W."/>
            <person name="Mata J.L."/>
            <person name="Ishikawa N.K."/>
            <person name="Vargas-Isla R."/>
            <person name="Ushijima S."/>
            <person name="Smith C.A."/>
            <person name="Ahrendt S."/>
            <person name="Andreopoulos W."/>
            <person name="He G."/>
            <person name="Labutti K."/>
            <person name="Lipzen A."/>
            <person name="Ng V."/>
            <person name="Riley R."/>
            <person name="Sandor L."/>
            <person name="Barry K."/>
            <person name="Martinez A.T."/>
            <person name="Xiao Y."/>
            <person name="Gibbons J.G."/>
            <person name="Terashima K."/>
            <person name="Grigoriev I.V."/>
            <person name="Hibbett D.S."/>
        </authorList>
    </citation>
    <scope>NUCLEOTIDE SEQUENCE</scope>
    <source>
        <strain evidence="7">JLM2183</strain>
    </source>
</reference>
<feature type="binding site" evidence="3">
    <location>
        <begin position="552"/>
        <end position="553"/>
    </location>
    <ligand>
        <name>FAD</name>
        <dbReference type="ChEBI" id="CHEBI:57692"/>
    </ligand>
</feature>
<comment type="cofactor">
    <cofactor evidence="1 3">
        <name>FAD</name>
        <dbReference type="ChEBI" id="CHEBI:57692"/>
    </cofactor>
</comment>